<reference evidence="3" key="2">
    <citation type="submission" date="2020-05" db="UniProtKB">
        <authorList>
            <consortium name="EnsemblMetazoa"/>
        </authorList>
    </citation>
    <scope>IDENTIFICATION</scope>
    <source>
        <strain evidence="3">IAEA</strain>
    </source>
</reference>
<keyword evidence="2" id="KW-0812">Transmembrane</keyword>
<feature type="region of interest" description="Disordered" evidence="1">
    <location>
        <begin position="45"/>
        <end position="82"/>
    </location>
</feature>
<keyword evidence="2" id="KW-1133">Transmembrane helix</keyword>
<dbReference type="EMBL" id="JXJN01024570">
    <property type="status" value="NOT_ANNOTATED_CDS"/>
    <property type="molecule type" value="Genomic_DNA"/>
</dbReference>
<dbReference type="AlphaFoldDB" id="A0A1B0C2L1"/>
<name>A0A1B0C2L1_9MUSC</name>
<dbReference type="VEuPathDB" id="VectorBase:GPPI047445"/>
<keyword evidence="2" id="KW-0472">Membrane</keyword>
<evidence type="ECO:0000256" key="2">
    <source>
        <dbReference type="SAM" id="Phobius"/>
    </source>
</evidence>
<feature type="transmembrane region" description="Helical" evidence="2">
    <location>
        <begin position="153"/>
        <end position="173"/>
    </location>
</feature>
<organism evidence="3 4">
    <name type="scientific">Glossina palpalis gambiensis</name>
    <dbReference type="NCBI Taxonomy" id="67801"/>
    <lineage>
        <taxon>Eukaryota</taxon>
        <taxon>Metazoa</taxon>
        <taxon>Ecdysozoa</taxon>
        <taxon>Arthropoda</taxon>
        <taxon>Hexapoda</taxon>
        <taxon>Insecta</taxon>
        <taxon>Pterygota</taxon>
        <taxon>Neoptera</taxon>
        <taxon>Endopterygota</taxon>
        <taxon>Diptera</taxon>
        <taxon>Brachycera</taxon>
        <taxon>Muscomorpha</taxon>
        <taxon>Hippoboscoidea</taxon>
        <taxon>Glossinidae</taxon>
        <taxon>Glossina</taxon>
    </lineage>
</organism>
<proteinExistence type="predicted"/>
<dbReference type="EnsemblMetazoa" id="GPPI047445-RA">
    <property type="protein sequence ID" value="GPPI047445-PA"/>
    <property type="gene ID" value="GPPI047445"/>
</dbReference>
<reference evidence="4" key="1">
    <citation type="submission" date="2015-01" db="EMBL/GenBank/DDBJ databases">
        <authorList>
            <person name="Aksoy S."/>
            <person name="Warren W."/>
            <person name="Wilson R.K."/>
        </authorList>
    </citation>
    <scope>NUCLEOTIDE SEQUENCE [LARGE SCALE GENOMIC DNA]</scope>
    <source>
        <strain evidence="4">IAEA</strain>
    </source>
</reference>
<evidence type="ECO:0000256" key="1">
    <source>
        <dbReference type="SAM" id="MobiDB-lite"/>
    </source>
</evidence>
<evidence type="ECO:0000313" key="4">
    <source>
        <dbReference type="Proteomes" id="UP000092460"/>
    </source>
</evidence>
<protein>
    <submittedName>
        <fullName evidence="3">Uncharacterized protein</fullName>
    </submittedName>
</protein>
<evidence type="ECO:0000313" key="3">
    <source>
        <dbReference type="EnsemblMetazoa" id="GPPI047445-PA"/>
    </source>
</evidence>
<keyword evidence="4" id="KW-1185">Reference proteome</keyword>
<sequence length="285" mass="32295">MDVQTDEQMNIQTEDRTDIQRKTLSVKSPDRRRYNFRCRYNRMYDEGPSTSAEAARREKMRRLAPAADQNGSGQEVQEADNTANVEAQTQNSAAGVIVRLSPYDKVVQLHFDEAYTNGKMRYSRTEDVLYGCGNNNIKKLQQRKSTTHYSSSLLLTCFSILISAIAITAYHGAPDELDRCLGIVEEAGLEVKAVVCDRSNANLHTMIKFNNGTYKRKRADGTVYTIYHLVDYIHAMHSFHCLMARSKRFDTSVVTRAHARKLSTSNHLKRRGACVINTTGSTLKR</sequence>
<accession>A0A1B0C2L1</accession>
<feature type="compositionally biased region" description="Polar residues" evidence="1">
    <location>
        <begin position="69"/>
        <end position="82"/>
    </location>
</feature>
<dbReference type="Proteomes" id="UP000092460">
    <property type="component" value="Unassembled WGS sequence"/>
</dbReference>